<dbReference type="RefSeq" id="WP_138192598.1">
    <property type="nucleotide sequence ID" value="NZ_VBWP01000016.1"/>
</dbReference>
<keyword evidence="3" id="KW-0067">ATP-binding</keyword>
<gene>
    <name evidence="7" type="ORF">FEZ08_11650</name>
</gene>
<feature type="transmembrane region" description="Helical" evidence="4">
    <location>
        <begin position="113"/>
        <end position="136"/>
    </location>
</feature>
<dbReference type="AlphaFoldDB" id="A0A5R8Q7T1"/>
<reference evidence="7 8" key="1">
    <citation type="submission" date="2019-05" db="EMBL/GenBank/DDBJ databases">
        <title>Culicoidintestinum kansasii gen. nov., sp. nov. from the gastrointestinal tract of the biting midge, Culicoides sonorensis.</title>
        <authorList>
            <person name="Neupane S."/>
            <person name="Ghosh A."/>
            <person name="Gunther S."/>
            <person name="Martin K."/>
            <person name="Zurek L."/>
        </authorList>
    </citation>
    <scope>NUCLEOTIDE SEQUENCE [LARGE SCALE GENOMIC DNA]</scope>
    <source>
        <strain evidence="7 8">CS-1</strain>
    </source>
</reference>
<keyword evidence="4" id="KW-0472">Membrane</keyword>
<dbReference type="InterPro" id="IPR036615">
    <property type="entry name" value="Mur_ligase_C_dom_sf"/>
</dbReference>
<evidence type="ECO:0000259" key="6">
    <source>
        <dbReference type="Pfam" id="PF08245"/>
    </source>
</evidence>
<keyword evidence="1 7" id="KW-0436">Ligase</keyword>
<evidence type="ECO:0000256" key="1">
    <source>
        <dbReference type="ARBA" id="ARBA00022598"/>
    </source>
</evidence>
<dbReference type="OrthoDB" id="9801978at2"/>
<dbReference type="Gene3D" id="3.90.190.20">
    <property type="entry name" value="Mur ligase, C-terminal domain"/>
    <property type="match status" value="1"/>
</dbReference>
<evidence type="ECO:0000259" key="5">
    <source>
        <dbReference type="Pfam" id="PF02875"/>
    </source>
</evidence>
<keyword evidence="4" id="KW-1133">Transmembrane helix</keyword>
<protein>
    <submittedName>
        <fullName evidence="7">UDP-N-acetylmuramoyl-tripeptide--D-alanyl-D-alanine ligase</fullName>
    </submittedName>
</protein>
<name>A0A5R8Q7T1_9FIRM</name>
<dbReference type="SUPFAM" id="SSF53244">
    <property type="entry name" value="MurD-like peptide ligases, peptide-binding domain"/>
    <property type="match status" value="1"/>
</dbReference>
<keyword evidence="8" id="KW-1185">Reference proteome</keyword>
<feature type="transmembrane region" description="Helical" evidence="4">
    <location>
        <begin position="61"/>
        <end position="93"/>
    </location>
</feature>
<dbReference type="InterPro" id="IPR013221">
    <property type="entry name" value="Mur_ligase_cen"/>
</dbReference>
<dbReference type="Gene3D" id="3.40.1190.10">
    <property type="entry name" value="Mur-like, catalytic domain"/>
    <property type="match status" value="1"/>
</dbReference>
<evidence type="ECO:0000256" key="4">
    <source>
        <dbReference type="SAM" id="Phobius"/>
    </source>
</evidence>
<dbReference type="PANTHER" id="PTHR43024">
    <property type="entry name" value="UDP-N-ACETYLMURAMOYL-TRIPEPTIDE--D-ALANYL-D-ALANINE LIGASE"/>
    <property type="match status" value="1"/>
</dbReference>
<accession>A0A5R8Q7T1</accession>
<dbReference type="GO" id="GO:0005524">
    <property type="term" value="F:ATP binding"/>
    <property type="evidence" value="ECO:0007669"/>
    <property type="project" value="UniProtKB-KW"/>
</dbReference>
<organism evidence="7 8">
    <name type="scientific">Culicoidibacter larvae</name>
    <dbReference type="NCBI Taxonomy" id="2579976"/>
    <lineage>
        <taxon>Bacteria</taxon>
        <taxon>Bacillati</taxon>
        <taxon>Bacillota</taxon>
        <taxon>Culicoidibacteria</taxon>
        <taxon>Culicoidibacterales</taxon>
        <taxon>Culicoidibacteraceae</taxon>
        <taxon>Culicoidibacter</taxon>
    </lineage>
</organism>
<dbReference type="InterPro" id="IPR004101">
    <property type="entry name" value="Mur_ligase_C"/>
</dbReference>
<dbReference type="Pfam" id="PF08245">
    <property type="entry name" value="Mur_ligase_M"/>
    <property type="match status" value="1"/>
</dbReference>
<dbReference type="InterPro" id="IPR051046">
    <property type="entry name" value="MurCDEF_CellWall_CoF430Synth"/>
</dbReference>
<evidence type="ECO:0000313" key="8">
    <source>
        <dbReference type="Proteomes" id="UP000306912"/>
    </source>
</evidence>
<proteinExistence type="predicted"/>
<feature type="domain" description="Mur ligase central" evidence="6">
    <location>
        <begin position="197"/>
        <end position="385"/>
    </location>
</feature>
<comment type="caution">
    <text evidence="7">The sequence shown here is derived from an EMBL/GenBank/DDBJ whole genome shotgun (WGS) entry which is preliminary data.</text>
</comment>
<evidence type="ECO:0000256" key="3">
    <source>
        <dbReference type="ARBA" id="ARBA00022840"/>
    </source>
</evidence>
<evidence type="ECO:0000256" key="2">
    <source>
        <dbReference type="ARBA" id="ARBA00022741"/>
    </source>
</evidence>
<keyword evidence="4" id="KW-0812">Transmembrane</keyword>
<keyword evidence="2" id="KW-0547">Nucleotide-binding</keyword>
<dbReference type="EMBL" id="VBWP01000016">
    <property type="protein sequence ID" value="TLG71107.1"/>
    <property type="molecule type" value="Genomic_DNA"/>
</dbReference>
<sequence>MPIFTIILLCLTIGAWGWYTALCYLESLHMFQQNIYNTGRYFGWMGGHLRKVLPLEDFAPYLGIVLMFVMPNVVGVYLGFGIIIAIYVVLAVLRIILSRRIFVKKPLVFTPRVIRLVITSVIIYVLMLVAAWTISFLVTGEFVTFLILIIIFNFLNYFIVWVANAINAPIEAAIRKRFVDDAKRKIEQMPELRVIGITGSYGKTTSKNIVNHLLSAKYYSLMTPASFNTPMGLTITIREYLKPIHEVFIAEMGAYKLGEIKELCDIAHPKYGILTSIGPQHLDTFKTIENVQKTKFELIEALPADGVAFLNMDDKMIAGYQIQNTCRVVTLGIEETDVDYRGENIRFDKHGMTFDIRDRKGIIYHFRTKLMGTHNVANFLAAFALGIELGVEPEAMQRAVGTMPAVEHRLELKRQGDITIIDDAFNANPVGTKMALEVLAQMDGKRIVITPGMIELGEQQYELNKAYGMYMKDTTDFVILVGEKQTQPIQDGLKEVEYPEVQIYVARDLQDALAKMRAEIEVNSYVLIANDLPDSYNE</sequence>
<dbReference type="SUPFAM" id="SSF53623">
    <property type="entry name" value="MurD-like peptide ligases, catalytic domain"/>
    <property type="match status" value="1"/>
</dbReference>
<dbReference type="InterPro" id="IPR036565">
    <property type="entry name" value="Mur-like_cat_sf"/>
</dbReference>
<dbReference type="PANTHER" id="PTHR43024:SF1">
    <property type="entry name" value="UDP-N-ACETYLMURAMOYL-TRIPEPTIDE--D-ALANYL-D-ALANINE LIGASE"/>
    <property type="match status" value="1"/>
</dbReference>
<feature type="transmembrane region" description="Helical" evidence="4">
    <location>
        <begin position="142"/>
        <end position="166"/>
    </location>
</feature>
<feature type="domain" description="Mur ligase C-terminal" evidence="5">
    <location>
        <begin position="408"/>
        <end position="529"/>
    </location>
</feature>
<dbReference type="Proteomes" id="UP000306912">
    <property type="component" value="Unassembled WGS sequence"/>
</dbReference>
<dbReference type="FunCoup" id="A0A5R8Q7T1">
    <property type="interactions" value="243"/>
</dbReference>
<evidence type="ECO:0000313" key="7">
    <source>
        <dbReference type="EMBL" id="TLG71107.1"/>
    </source>
</evidence>
<dbReference type="GO" id="GO:0016881">
    <property type="term" value="F:acid-amino acid ligase activity"/>
    <property type="evidence" value="ECO:0007669"/>
    <property type="project" value="InterPro"/>
</dbReference>
<dbReference type="Pfam" id="PF02875">
    <property type="entry name" value="Mur_ligase_C"/>
    <property type="match status" value="1"/>
</dbReference>
<dbReference type="InParanoid" id="A0A5R8Q7T1"/>